<keyword evidence="2" id="KW-0812">Transmembrane</keyword>
<dbReference type="OrthoDB" id="3267347at2"/>
<feature type="compositionally biased region" description="Acidic residues" evidence="1">
    <location>
        <begin position="687"/>
        <end position="697"/>
    </location>
</feature>
<organism evidence="4 5">
    <name type="scientific">Flavimobilis soli</name>
    <dbReference type="NCBI Taxonomy" id="442709"/>
    <lineage>
        <taxon>Bacteria</taxon>
        <taxon>Bacillati</taxon>
        <taxon>Actinomycetota</taxon>
        <taxon>Actinomycetes</taxon>
        <taxon>Micrococcales</taxon>
        <taxon>Jonesiaceae</taxon>
        <taxon>Flavimobilis</taxon>
    </lineage>
</organism>
<feature type="region of interest" description="Disordered" evidence="1">
    <location>
        <begin position="672"/>
        <end position="697"/>
    </location>
</feature>
<evidence type="ECO:0000256" key="2">
    <source>
        <dbReference type="SAM" id="Phobius"/>
    </source>
</evidence>
<keyword evidence="2" id="KW-0472">Membrane</keyword>
<feature type="transmembrane region" description="Helical" evidence="2">
    <location>
        <begin position="648"/>
        <end position="669"/>
    </location>
</feature>
<feature type="signal peptide" evidence="3">
    <location>
        <begin position="1"/>
        <end position="46"/>
    </location>
</feature>
<evidence type="ECO:0000256" key="3">
    <source>
        <dbReference type="SAM" id="SignalP"/>
    </source>
</evidence>
<keyword evidence="5" id="KW-1185">Reference proteome</keyword>
<dbReference type="Pfam" id="PF19516">
    <property type="entry name" value="DUF6049"/>
    <property type="match status" value="1"/>
</dbReference>
<gene>
    <name evidence="4" type="ORF">ATL41_1656</name>
</gene>
<feature type="compositionally biased region" description="Basic and acidic residues" evidence="1">
    <location>
        <begin position="676"/>
        <end position="686"/>
    </location>
</feature>
<comment type="caution">
    <text evidence="4">The sequence shown here is derived from an EMBL/GenBank/DDBJ whole genome shotgun (WGS) entry which is preliminary data.</text>
</comment>
<dbReference type="RefSeq" id="WP_098458035.1">
    <property type="nucleotide sequence ID" value="NZ_PDJH01000001.1"/>
</dbReference>
<name>A0A2A9EDM5_9MICO</name>
<protein>
    <recommendedName>
        <fullName evidence="6">CARDB protein</fullName>
    </recommendedName>
</protein>
<proteinExistence type="predicted"/>
<dbReference type="InterPro" id="IPR010916">
    <property type="entry name" value="TonB_box_CS"/>
</dbReference>
<dbReference type="GO" id="GO:0005975">
    <property type="term" value="P:carbohydrate metabolic process"/>
    <property type="evidence" value="ECO:0007669"/>
    <property type="project" value="UniProtKB-ARBA"/>
</dbReference>
<dbReference type="PROSITE" id="PS00430">
    <property type="entry name" value="TONB_DEPENDENT_REC_1"/>
    <property type="match status" value="1"/>
</dbReference>
<sequence>MSTRDVVHGCGPVHKGRAVLTRSLAALGAAALALVTSVATLPAATAATAASPATVSPVVVEPSPVTIEDVAPLTVAPSDTVTVRATVRNTGTETIEDPTASLSIVRYRLQSRTQLRAWFADELTLPAATLLTTTELEDPLDPGESREVELSVAAEELRLLPYPEASGPRGIVVELGSRSTGTVASARSFLLWFPEGATQAARLSILVPVTGPAATPSDPDEWSATMSAAVGPTGRLARVLDATAGVREVSWVVDPALVDAAAAGIGDGEAWASTLITSAAKREVFALDPFDPDIAALAAADVLPFQRGASATSAAPVRGWRDDLALPAPGTASERTLAGAAAAGDTLAVVDGGLEPRGSRTTSGVVPVGTDSGTVRALVPDDELSNLFSTASSTNRQLMLAELAVIAQEQPGRTAHVLVATDRGWDPDVSATTALLAKLADAPFVNLQPVATLAGAQPDDVTRADLPSPDVARSSLSPRLLRTAADQLAAVTALSDVVANPATLTATYTRDLAAATSVAAAQTRGLARRLLEVATVQGEALLGGITVLPGSTVNLINESGAIPITVRNDLPQAATVTVALVSQESRLSVEDTRETTIEPGATADVQIPVRAIGSGDVRVDVQIRAADGTVVAAPSEMTVRVRAGWETVGTAIIGGLLVILLVGGIVRTVRRGRSSRRMEPIRPSDADKDEQDETEAR</sequence>
<dbReference type="InterPro" id="IPR013783">
    <property type="entry name" value="Ig-like_fold"/>
</dbReference>
<evidence type="ECO:0000313" key="5">
    <source>
        <dbReference type="Proteomes" id="UP000221394"/>
    </source>
</evidence>
<dbReference type="AlphaFoldDB" id="A0A2A9EDM5"/>
<dbReference type="InterPro" id="IPR046112">
    <property type="entry name" value="DUF6049"/>
</dbReference>
<keyword evidence="2" id="KW-1133">Transmembrane helix</keyword>
<dbReference type="Gene3D" id="2.60.40.10">
    <property type="entry name" value="Immunoglobulins"/>
    <property type="match status" value="1"/>
</dbReference>
<evidence type="ECO:0000313" key="4">
    <source>
        <dbReference type="EMBL" id="PFG36913.1"/>
    </source>
</evidence>
<evidence type="ECO:0000256" key="1">
    <source>
        <dbReference type="SAM" id="MobiDB-lite"/>
    </source>
</evidence>
<keyword evidence="3" id="KW-0732">Signal</keyword>
<feature type="chain" id="PRO_5039199952" description="CARDB protein" evidence="3">
    <location>
        <begin position="47"/>
        <end position="697"/>
    </location>
</feature>
<evidence type="ECO:0008006" key="6">
    <source>
        <dbReference type="Google" id="ProtNLM"/>
    </source>
</evidence>
<dbReference type="EMBL" id="PDJH01000001">
    <property type="protein sequence ID" value="PFG36913.1"/>
    <property type="molecule type" value="Genomic_DNA"/>
</dbReference>
<dbReference type="Proteomes" id="UP000221394">
    <property type="component" value="Unassembled WGS sequence"/>
</dbReference>
<reference evidence="4 5" key="1">
    <citation type="submission" date="2017-10" db="EMBL/GenBank/DDBJ databases">
        <title>Sequencing the genomes of 1000 actinobacteria strains.</title>
        <authorList>
            <person name="Klenk H.-P."/>
        </authorList>
    </citation>
    <scope>NUCLEOTIDE SEQUENCE [LARGE SCALE GENOMIC DNA]</scope>
    <source>
        <strain evidence="4 5">DSM 21574</strain>
    </source>
</reference>
<accession>A0A2A9EDM5</accession>